<accession>A0ABD1G3Z5</accession>
<dbReference type="EMBL" id="JBEAFC010000011">
    <property type="protein sequence ID" value="KAL1537708.1"/>
    <property type="molecule type" value="Genomic_DNA"/>
</dbReference>
<dbReference type="PROSITE" id="PS00925">
    <property type="entry name" value="OLEEI"/>
    <property type="match status" value="1"/>
</dbReference>
<evidence type="ECO:0000313" key="5">
    <source>
        <dbReference type="Proteomes" id="UP001567538"/>
    </source>
</evidence>
<dbReference type="Pfam" id="PF01190">
    <property type="entry name" value="Pollen_Ole_e_1"/>
    <property type="match status" value="1"/>
</dbReference>
<proteinExistence type="inferred from homology"/>
<sequence>MAKAACLVSMICIFAFVTVARAHELFKVEGDVYCDPCRVQFQTSLSTKLSGAGIKVECRNIETKALTFSVNGTTNEQGHYEVEVVGDHEDDTCEVMAVSSPDGACNMPMDDMAVSRIECTTNSGIHTDTRYANPLGFMTLDAAPQCVSVLKEILVDQIEN</sequence>
<gene>
    <name evidence="4" type="ORF">AAHA92_30195</name>
</gene>
<dbReference type="InterPro" id="IPR006041">
    <property type="entry name" value="Pollen_Ole_e1_allergen"/>
</dbReference>
<evidence type="ECO:0000256" key="2">
    <source>
        <dbReference type="ARBA" id="ARBA00023157"/>
    </source>
</evidence>
<keyword evidence="2" id="KW-1015">Disulfide bond</keyword>
<reference evidence="4 5" key="1">
    <citation type="submission" date="2024-06" db="EMBL/GenBank/DDBJ databases">
        <title>A chromosome level genome sequence of Diviner's sage (Salvia divinorum).</title>
        <authorList>
            <person name="Ford S.A."/>
            <person name="Ro D.-K."/>
            <person name="Ness R.W."/>
            <person name="Phillips M.A."/>
        </authorList>
    </citation>
    <scope>NUCLEOTIDE SEQUENCE [LARGE SCALE GENOMIC DNA]</scope>
    <source>
        <strain evidence="4">SAF-2024a</strain>
        <tissue evidence="4">Leaf</tissue>
    </source>
</reference>
<comment type="similarity">
    <text evidence="1">Belongs to the Ole e I family.</text>
</comment>
<dbReference type="PANTHER" id="PTHR31614">
    <property type="entry name" value="PROTEIN DOWNSTREAM OF FLC-RELATED"/>
    <property type="match status" value="1"/>
</dbReference>
<keyword evidence="3" id="KW-0732">Signal</keyword>
<feature type="chain" id="PRO_5044756282" evidence="3">
    <location>
        <begin position="23"/>
        <end position="160"/>
    </location>
</feature>
<protein>
    <submittedName>
        <fullName evidence="4">Anther-specific protein LAT52-like</fullName>
    </submittedName>
</protein>
<evidence type="ECO:0000256" key="1">
    <source>
        <dbReference type="ARBA" id="ARBA00010049"/>
    </source>
</evidence>
<evidence type="ECO:0000313" key="4">
    <source>
        <dbReference type="EMBL" id="KAL1537708.1"/>
    </source>
</evidence>
<dbReference type="PANTHER" id="PTHR31614:SF2">
    <property type="entry name" value="F28N24.16 PROTEIN"/>
    <property type="match status" value="1"/>
</dbReference>
<feature type="signal peptide" evidence="3">
    <location>
        <begin position="1"/>
        <end position="22"/>
    </location>
</feature>
<keyword evidence="5" id="KW-1185">Reference proteome</keyword>
<dbReference type="Proteomes" id="UP001567538">
    <property type="component" value="Unassembled WGS sequence"/>
</dbReference>
<comment type="caution">
    <text evidence="4">The sequence shown here is derived from an EMBL/GenBank/DDBJ whole genome shotgun (WGS) entry which is preliminary data.</text>
</comment>
<evidence type="ECO:0000256" key="3">
    <source>
        <dbReference type="SAM" id="SignalP"/>
    </source>
</evidence>
<dbReference type="InterPro" id="IPR006040">
    <property type="entry name" value="Allergen_Ole_e_I_CS"/>
</dbReference>
<dbReference type="AlphaFoldDB" id="A0ABD1G3Z5"/>
<name>A0ABD1G3Z5_SALDI</name>
<organism evidence="4 5">
    <name type="scientific">Salvia divinorum</name>
    <name type="common">Maria pastora</name>
    <name type="synonym">Diviner's sage</name>
    <dbReference type="NCBI Taxonomy" id="28513"/>
    <lineage>
        <taxon>Eukaryota</taxon>
        <taxon>Viridiplantae</taxon>
        <taxon>Streptophyta</taxon>
        <taxon>Embryophyta</taxon>
        <taxon>Tracheophyta</taxon>
        <taxon>Spermatophyta</taxon>
        <taxon>Magnoliopsida</taxon>
        <taxon>eudicotyledons</taxon>
        <taxon>Gunneridae</taxon>
        <taxon>Pentapetalae</taxon>
        <taxon>asterids</taxon>
        <taxon>lamiids</taxon>
        <taxon>Lamiales</taxon>
        <taxon>Lamiaceae</taxon>
        <taxon>Nepetoideae</taxon>
        <taxon>Mentheae</taxon>
        <taxon>Salviinae</taxon>
        <taxon>Salvia</taxon>
        <taxon>Salvia subgen. Calosphace</taxon>
    </lineage>
</organism>